<gene>
    <name evidence="2" type="ORF">LTRI10_LOCUS41495</name>
</gene>
<dbReference type="Proteomes" id="UP001497516">
    <property type="component" value="Chromosome 7"/>
</dbReference>
<evidence type="ECO:0000313" key="2">
    <source>
        <dbReference type="EMBL" id="CAL1401440.1"/>
    </source>
</evidence>
<feature type="region of interest" description="Disordered" evidence="1">
    <location>
        <begin position="84"/>
        <end position="105"/>
    </location>
</feature>
<sequence length="173" mass="18590">MKEMFINVEYCGLSKCCVHCGVFGHDCSLPLSGAHTKKVWRKKTPLIVSIEPAMVSTSQISEATQVLQAALKGKAIVESQEITPAPATSQEIPASPAPVTPSTLPSQEEFNKVINGVKSRSTKKSSIPILHSNAFDVLCGSRDICLQAPPPKKTGREGLRKRGEATKVATLHK</sequence>
<dbReference type="EMBL" id="OZ034820">
    <property type="protein sequence ID" value="CAL1401440.1"/>
    <property type="molecule type" value="Genomic_DNA"/>
</dbReference>
<proteinExistence type="predicted"/>
<organism evidence="2 3">
    <name type="scientific">Linum trigynum</name>
    <dbReference type="NCBI Taxonomy" id="586398"/>
    <lineage>
        <taxon>Eukaryota</taxon>
        <taxon>Viridiplantae</taxon>
        <taxon>Streptophyta</taxon>
        <taxon>Embryophyta</taxon>
        <taxon>Tracheophyta</taxon>
        <taxon>Spermatophyta</taxon>
        <taxon>Magnoliopsida</taxon>
        <taxon>eudicotyledons</taxon>
        <taxon>Gunneridae</taxon>
        <taxon>Pentapetalae</taxon>
        <taxon>rosids</taxon>
        <taxon>fabids</taxon>
        <taxon>Malpighiales</taxon>
        <taxon>Linaceae</taxon>
        <taxon>Linum</taxon>
    </lineage>
</organism>
<reference evidence="2 3" key="1">
    <citation type="submission" date="2024-04" db="EMBL/GenBank/DDBJ databases">
        <authorList>
            <person name="Fracassetti M."/>
        </authorList>
    </citation>
    <scope>NUCLEOTIDE SEQUENCE [LARGE SCALE GENOMIC DNA]</scope>
</reference>
<feature type="compositionally biased region" description="Basic and acidic residues" evidence="1">
    <location>
        <begin position="154"/>
        <end position="165"/>
    </location>
</feature>
<accession>A0AAV2FV67</accession>
<protein>
    <submittedName>
        <fullName evidence="2">Uncharacterized protein</fullName>
    </submittedName>
</protein>
<name>A0AAV2FV67_9ROSI</name>
<dbReference type="AlphaFoldDB" id="A0AAV2FV67"/>
<evidence type="ECO:0000256" key="1">
    <source>
        <dbReference type="SAM" id="MobiDB-lite"/>
    </source>
</evidence>
<keyword evidence="3" id="KW-1185">Reference proteome</keyword>
<feature type="region of interest" description="Disordered" evidence="1">
    <location>
        <begin position="149"/>
        <end position="173"/>
    </location>
</feature>
<evidence type="ECO:0000313" key="3">
    <source>
        <dbReference type="Proteomes" id="UP001497516"/>
    </source>
</evidence>